<gene>
    <name evidence="1" type="ORF">DHV22_04665</name>
</gene>
<name>A0A3D6BPY6_9FLAO</name>
<comment type="caution">
    <text evidence="1">The sequence shown here is derived from an EMBL/GenBank/DDBJ whole genome shotgun (WGS) entry which is preliminary data.</text>
</comment>
<evidence type="ECO:0000313" key="1">
    <source>
        <dbReference type="EMBL" id="HCY80934.1"/>
    </source>
</evidence>
<dbReference type="AlphaFoldDB" id="A0A3D6BPY6"/>
<dbReference type="Proteomes" id="UP000263268">
    <property type="component" value="Unassembled WGS sequence"/>
</dbReference>
<dbReference type="EMBL" id="DPRK01000079">
    <property type="protein sequence ID" value="HCY80934.1"/>
    <property type="molecule type" value="Genomic_DNA"/>
</dbReference>
<proteinExistence type="predicted"/>
<dbReference type="SUPFAM" id="SSF47413">
    <property type="entry name" value="lambda repressor-like DNA-binding domains"/>
    <property type="match status" value="1"/>
</dbReference>
<sequence>MLKKDKIDKEKLNKANSTLNKLLCNFIANKFLLTFRDQNGCIISQNKYASLCGLSSSTLSKIKSTSGYDMPMTTIYNICRHEKYSLKKLFDEFESKHGNNIPN</sequence>
<dbReference type="RefSeq" id="WP_417859378.1">
    <property type="nucleotide sequence ID" value="NZ_JBLWYO010000016.1"/>
</dbReference>
<dbReference type="GO" id="GO:0003677">
    <property type="term" value="F:DNA binding"/>
    <property type="evidence" value="ECO:0007669"/>
    <property type="project" value="InterPro"/>
</dbReference>
<evidence type="ECO:0000313" key="2">
    <source>
        <dbReference type="Proteomes" id="UP000263268"/>
    </source>
</evidence>
<accession>A0A3D6BPY6</accession>
<dbReference type="InterPro" id="IPR010982">
    <property type="entry name" value="Lambda_DNA-bd_dom_sf"/>
</dbReference>
<organism evidence="1 2">
    <name type="scientific">Xanthomarina gelatinilytica</name>
    <dbReference type="NCBI Taxonomy" id="1137281"/>
    <lineage>
        <taxon>Bacteria</taxon>
        <taxon>Pseudomonadati</taxon>
        <taxon>Bacteroidota</taxon>
        <taxon>Flavobacteriia</taxon>
        <taxon>Flavobacteriales</taxon>
        <taxon>Flavobacteriaceae</taxon>
        <taxon>Xanthomarina</taxon>
    </lineage>
</organism>
<evidence type="ECO:0008006" key="3">
    <source>
        <dbReference type="Google" id="ProtNLM"/>
    </source>
</evidence>
<reference evidence="1 2" key="1">
    <citation type="journal article" date="2018" name="Nat. Biotechnol.">
        <title>A standardized bacterial taxonomy based on genome phylogeny substantially revises the tree of life.</title>
        <authorList>
            <person name="Parks D.H."/>
            <person name="Chuvochina M."/>
            <person name="Waite D.W."/>
            <person name="Rinke C."/>
            <person name="Skarshewski A."/>
            <person name="Chaumeil P.A."/>
            <person name="Hugenholtz P."/>
        </authorList>
    </citation>
    <scope>NUCLEOTIDE SEQUENCE [LARGE SCALE GENOMIC DNA]</scope>
    <source>
        <strain evidence="1">UBA10227</strain>
    </source>
</reference>
<dbReference type="Gene3D" id="1.10.260.40">
    <property type="entry name" value="lambda repressor-like DNA-binding domains"/>
    <property type="match status" value="1"/>
</dbReference>
<protein>
    <recommendedName>
        <fullName evidence="3">HTH cro/C1-type domain-containing protein</fullName>
    </recommendedName>
</protein>